<sequence>MIAVECLIVGVVLPWLQGQFDMDTGSKAVTSACTDMLKVGQRRLRHRLKKRYFDDVPASQLRHTSPIDSMSDEQWRALVEMWSSQKHKEKCETNRLNRGKVKCQQRTGSRSYVEHFHALVMNNWNIIYVY</sequence>
<dbReference type="PANTHER" id="PTHR33063:SF16">
    <property type="entry name" value="OS02G0241300 PROTEIN"/>
    <property type="match status" value="1"/>
</dbReference>
<evidence type="ECO:0000256" key="1">
    <source>
        <dbReference type="SAM" id="SignalP"/>
    </source>
</evidence>
<evidence type="ECO:0000313" key="3">
    <source>
        <dbReference type="Proteomes" id="UP001054889"/>
    </source>
</evidence>
<feature type="chain" id="PRO_5043484204" description="Transposase" evidence="1">
    <location>
        <begin position="19"/>
        <end position="130"/>
    </location>
</feature>
<dbReference type="PANTHER" id="PTHR33063">
    <property type="entry name" value="OS02G0583500 PROTEIN"/>
    <property type="match status" value="1"/>
</dbReference>
<name>A0AAV5CNR6_ELECO</name>
<keyword evidence="1" id="KW-0732">Signal</keyword>
<feature type="signal peptide" evidence="1">
    <location>
        <begin position="1"/>
        <end position="18"/>
    </location>
</feature>
<dbReference type="InterPro" id="IPR004252">
    <property type="entry name" value="Probable_transposase_24"/>
</dbReference>
<comment type="caution">
    <text evidence="2">The sequence shown here is derived from an EMBL/GenBank/DDBJ whole genome shotgun (WGS) entry which is preliminary data.</text>
</comment>
<reference evidence="2" key="2">
    <citation type="submission" date="2021-12" db="EMBL/GenBank/DDBJ databases">
        <title>Resequencing data analysis of finger millet.</title>
        <authorList>
            <person name="Hatakeyama M."/>
            <person name="Aluri S."/>
            <person name="Balachadran M.T."/>
            <person name="Sivarajan S.R."/>
            <person name="Poveda L."/>
            <person name="Shimizu-Inatsugi R."/>
            <person name="Schlapbach R."/>
            <person name="Sreeman S.M."/>
            <person name="Shimizu K.K."/>
        </authorList>
    </citation>
    <scope>NUCLEOTIDE SEQUENCE</scope>
</reference>
<dbReference type="EMBL" id="BQKI01000008">
    <property type="protein sequence ID" value="GJM99715.1"/>
    <property type="molecule type" value="Genomic_DNA"/>
</dbReference>
<organism evidence="2 3">
    <name type="scientific">Eleusine coracana subsp. coracana</name>
    <dbReference type="NCBI Taxonomy" id="191504"/>
    <lineage>
        <taxon>Eukaryota</taxon>
        <taxon>Viridiplantae</taxon>
        <taxon>Streptophyta</taxon>
        <taxon>Embryophyta</taxon>
        <taxon>Tracheophyta</taxon>
        <taxon>Spermatophyta</taxon>
        <taxon>Magnoliopsida</taxon>
        <taxon>Liliopsida</taxon>
        <taxon>Poales</taxon>
        <taxon>Poaceae</taxon>
        <taxon>PACMAD clade</taxon>
        <taxon>Chloridoideae</taxon>
        <taxon>Cynodonteae</taxon>
        <taxon>Eleusininae</taxon>
        <taxon>Eleusine</taxon>
    </lineage>
</organism>
<evidence type="ECO:0008006" key="4">
    <source>
        <dbReference type="Google" id="ProtNLM"/>
    </source>
</evidence>
<gene>
    <name evidence="2" type="primary">ga16842</name>
    <name evidence="2" type="ORF">PR202_ga16842</name>
</gene>
<keyword evidence="3" id="KW-1185">Reference proteome</keyword>
<protein>
    <recommendedName>
        <fullName evidence="4">Transposase</fullName>
    </recommendedName>
</protein>
<reference evidence="2" key="1">
    <citation type="journal article" date="2018" name="DNA Res.">
        <title>Multiple hybrid de novo genome assembly of finger millet, an orphan allotetraploid crop.</title>
        <authorList>
            <person name="Hatakeyama M."/>
            <person name="Aluri S."/>
            <person name="Balachadran M.T."/>
            <person name="Sivarajan S.R."/>
            <person name="Patrignani A."/>
            <person name="Gruter S."/>
            <person name="Poveda L."/>
            <person name="Shimizu-Inatsugi R."/>
            <person name="Baeten J."/>
            <person name="Francoijs K.J."/>
            <person name="Nataraja K.N."/>
            <person name="Reddy Y.A.N."/>
            <person name="Phadnis S."/>
            <person name="Ravikumar R.L."/>
            <person name="Schlapbach R."/>
            <person name="Sreeman S.M."/>
            <person name="Shimizu K.K."/>
        </authorList>
    </citation>
    <scope>NUCLEOTIDE SEQUENCE</scope>
</reference>
<evidence type="ECO:0000313" key="2">
    <source>
        <dbReference type="EMBL" id="GJM99715.1"/>
    </source>
</evidence>
<dbReference type="Proteomes" id="UP001054889">
    <property type="component" value="Unassembled WGS sequence"/>
</dbReference>
<dbReference type="AlphaFoldDB" id="A0AAV5CNR6"/>
<accession>A0AAV5CNR6</accession>
<dbReference type="Pfam" id="PF03004">
    <property type="entry name" value="Transposase_24"/>
    <property type="match status" value="1"/>
</dbReference>
<proteinExistence type="predicted"/>